<dbReference type="Ensembl" id="ENSCCRT00020091800.1">
    <property type="protein sequence ID" value="ENSCCRP00020083892.1"/>
    <property type="gene ID" value="ENSCCRG00020038592.1"/>
</dbReference>
<evidence type="ECO:0000256" key="13">
    <source>
        <dbReference type="ARBA" id="ARBA00023004"/>
    </source>
</evidence>
<comment type="cofactor">
    <cofactor evidence="1">
        <name>Fe(2+)</name>
        <dbReference type="ChEBI" id="CHEBI:29033"/>
    </cofactor>
</comment>
<dbReference type="Gene3D" id="3.30.40.10">
    <property type="entry name" value="Zinc/RING finger domain, C3HC4 (zinc finger)"/>
    <property type="match status" value="1"/>
</dbReference>
<keyword evidence="16" id="KW-0804">Transcription</keyword>
<keyword evidence="9" id="KW-0862">Zinc</keyword>
<proteinExistence type="inferred from homology"/>
<sequence length="1080" mass="122067">MAKKHLFQIIAEMRRSVCREIVLLWHQFFIVSFSHSLVLQRSGTRRRYQDDGISDDEIDGKRTFDLEEKLHNTRFNSDRIKRMEGKDFTYEYIQRCGLRDPIIFERPDGLGIKMPDPDFSVNDVKLFVGSRRMIDVMDVATQKGTEMSMAQWRRYYETPPSQREKLYNVISLEFSHTKLESLVKRPATVDMIDWVDNMWPRHLKERQRDSTNTITEMQYPKVQKYCLMSVQGCYTDFHIDFGGTSVWYHILWGCKVFFLIPPTPQNLELYENWVLSGKQGDIFLGDKATDCQRIELKQGYTLIIPSGWIHAVYTPVDTLVFGGNFLHSFNVLMQLHISNIEDRTRVPAKFRYPFYHEMCWYVLERYLYSITNTSHLIPEFQKYSLGIGLKREGSGCEVLNGHAKEERDDSDAPSPPNAPGVKLHLTPFELEGLWHLVEKLESLPSHKKCVPSGIHNAAALLHDIRALLKEHASDIPKLSYTGKPIVRWPKRPPPPPPPVIRPKLAATPIIPRPVKPASNMSVLRRRRVRCKRCEACLRTECGDCNFCRDMKKFGGPGKLKQTCVLRQCLAPGLPLSAVCEICGEGNQDTGEELMECSNCAQITHPSCLKTSGEGVVNKDLPSCWECPKCVVGKDTDSEVKHILTSTKIHSHSHSFKRDGENQSDSDPDPPVLLVSDLNDDLLNDSYLTVTLQRPPKAKRDRGSIVPKLEAAMSPRTPSGPGFIQRKTLPRTRLRNTASTPAGNGLSQSKSGHTSSRHTRRSSTQDGRERDTASPSSMSSRSSVSPPPPPPAITTSSPPSLLSHPSFRDVGNERGCEKDIWMSVFRYLGRTDMAVCMRVCKAWYKWCCDKRLWTHIDLSRCRALSPQALSAIIKRQPVTLDLSWTPVSKKQIAWLIHHLPSLKDLTMSGCSSLCVSALSTQSCPGLRTLDLSWAVGVKDSQIKDLIVQPGSESRSRLRGLLTLRLAGLDVNDSTLKMIVRHMPSLRGLDLSHCQGLTDQSINLLTATGCNTRNTLRQLNLSGCNKLTDACLSYMKRLSALALLDLRGCRNVTRRGCENFISDLSYCTVFCLTEDKLIQRIS</sequence>
<evidence type="ECO:0000256" key="14">
    <source>
        <dbReference type="ARBA" id="ARBA00023015"/>
    </source>
</evidence>
<keyword evidence="17" id="KW-0539">Nucleus</keyword>
<evidence type="ECO:0000256" key="18">
    <source>
        <dbReference type="ARBA" id="ARBA00047915"/>
    </source>
</evidence>
<dbReference type="Pfam" id="PF02373">
    <property type="entry name" value="JmjC"/>
    <property type="match status" value="1"/>
</dbReference>
<dbReference type="EC" id="1.14.11.27" evidence="4"/>
<dbReference type="InterPro" id="IPR011011">
    <property type="entry name" value="Znf_FYVE_PHD"/>
</dbReference>
<dbReference type="PROSITE" id="PS51058">
    <property type="entry name" value="ZF_CXXC"/>
    <property type="match status" value="1"/>
</dbReference>
<dbReference type="InterPro" id="IPR001810">
    <property type="entry name" value="F-box_dom"/>
</dbReference>
<feature type="compositionally biased region" description="Low complexity" evidence="20">
    <location>
        <begin position="792"/>
        <end position="804"/>
    </location>
</feature>
<evidence type="ECO:0000256" key="2">
    <source>
        <dbReference type="ARBA" id="ARBA00004123"/>
    </source>
</evidence>
<keyword evidence="7" id="KW-0479">Metal-binding</keyword>
<dbReference type="SUPFAM" id="SSF51197">
    <property type="entry name" value="Clavaminate synthase-like"/>
    <property type="match status" value="1"/>
</dbReference>
<dbReference type="SUPFAM" id="SSF52047">
    <property type="entry name" value="RNI-like"/>
    <property type="match status" value="1"/>
</dbReference>
<dbReference type="SMART" id="SM00367">
    <property type="entry name" value="LRR_CC"/>
    <property type="match status" value="4"/>
</dbReference>
<feature type="compositionally biased region" description="Polar residues" evidence="20">
    <location>
        <begin position="734"/>
        <end position="751"/>
    </location>
</feature>
<feature type="domain" description="PHD-type" evidence="22">
    <location>
        <begin position="576"/>
        <end position="632"/>
    </location>
</feature>
<evidence type="ECO:0000256" key="20">
    <source>
        <dbReference type="SAM" id="MobiDB-lite"/>
    </source>
</evidence>
<dbReference type="CDD" id="cd21784">
    <property type="entry name" value="CTD_KDM2A"/>
    <property type="match status" value="1"/>
</dbReference>
<feature type="region of interest" description="Disordered" evidence="20">
    <location>
        <begin position="692"/>
        <end position="805"/>
    </location>
</feature>
<dbReference type="CDD" id="cd15555">
    <property type="entry name" value="PHD_KDM2A_2B"/>
    <property type="match status" value="1"/>
</dbReference>
<evidence type="ECO:0000256" key="8">
    <source>
        <dbReference type="ARBA" id="ARBA00022771"/>
    </source>
</evidence>
<evidence type="ECO:0000313" key="26">
    <source>
        <dbReference type="Proteomes" id="UP000694701"/>
    </source>
</evidence>
<evidence type="ECO:0000256" key="17">
    <source>
        <dbReference type="ARBA" id="ARBA00023242"/>
    </source>
</evidence>
<dbReference type="SMART" id="SM00558">
    <property type="entry name" value="JmjC"/>
    <property type="match status" value="1"/>
</dbReference>
<dbReference type="Pfam" id="PF16866">
    <property type="entry name" value="PHD_4"/>
    <property type="match status" value="1"/>
</dbReference>
<evidence type="ECO:0000256" key="19">
    <source>
        <dbReference type="PROSITE-ProRule" id="PRU00509"/>
    </source>
</evidence>
<keyword evidence="12" id="KW-0560">Oxidoreductase</keyword>
<dbReference type="Pfam" id="PF02008">
    <property type="entry name" value="zf-CXXC"/>
    <property type="match status" value="1"/>
</dbReference>
<dbReference type="InterPro" id="IPR001965">
    <property type="entry name" value="Znf_PHD"/>
</dbReference>
<dbReference type="InterPro" id="IPR032675">
    <property type="entry name" value="LRR_dom_sf"/>
</dbReference>
<evidence type="ECO:0000256" key="10">
    <source>
        <dbReference type="ARBA" id="ARBA00022853"/>
    </source>
</evidence>
<evidence type="ECO:0000256" key="11">
    <source>
        <dbReference type="ARBA" id="ARBA00022964"/>
    </source>
</evidence>
<dbReference type="PROSITE" id="PS50016">
    <property type="entry name" value="ZF_PHD_2"/>
    <property type="match status" value="1"/>
</dbReference>
<keyword evidence="21" id="KW-0472">Membrane</keyword>
<accession>A0A8C2IUI9</accession>
<evidence type="ECO:0000313" key="25">
    <source>
        <dbReference type="Ensembl" id="ENSCCRP00020083892.1"/>
    </source>
</evidence>
<feature type="compositionally biased region" description="Low complexity" evidence="20">
    <location>
        <begin position="773"/>
        <end position="783"/>
    </location>
</feature>
<dbReference type="GO" id="GO:0140680">
    <property type="term" value="F:histone H3K36me/H3K36me2 demethylase activity"/>
    <property type="evidence" value="ECO:0007669"/>
    <property type="project" value="UniProtKB-EC"/>
</dbReference>
<dbReference type="Gene3D" id="3.80.10.10">
    <property type="entry name" value="Ribonuclease Inhibitor"/>
    <property type="match status" value="1"/>
</dbReference>
<dbReference type="AlphaFoldDB" id="A0A8C2IUI9"/>
<dbReference type="SMART" id="SM00249">
    <property type="entry name" value="PHD"/>
    <property type="match status" value="1"/>
</dbReference>
<evidence type="ECO:0000256" key="4">
    <source>
        <dbReference type="ARBA" id="ARBA00013246"/>
    </source>
</evidence>
<protein>
    <recommendedName>
        <fullName evidence="4">[histone H3]-dimethyl-L-lysine(36) demethylase</fullName>
        <ecNumber evidence="4">1.14.11.27</ecNumber>
    </recommendedName>
</protein>
<evidence type="ECO:0000259" key="22">
    <source>
        <dbReference type="PROSITE" id="PS50016"/>
    </source>
</evidence>
<comment type="subcellular location">
    <subcellularLocation>
        <location evidence="2">Nucleus</location>
    </subcellularLocation>
</comment>
<dbReference type="FunFam" id="2.60.120.650:FF:000005">
    <property type="entry name" value="lysine-specific demethylase 2A isoform X1"/>
    <property type="match status" value="1"/>
</dbReference>
<evidence type="ECO:0000256" key="9">
    <source>
        <dbReference type="ARBA" id="ARBA00022833"/>
    </source>
</evidence>
<organism evidence="25 26">
    <name type="scientific">Cyprinus carpio</name>
    <name type="common">Common carp</name>
    <dbReference type="NCBI Taxonomy" id="7962"/>
    <lineage>
        <taxon>Eukaryota</taxon>
        <taxon>Metazoa</taxon>
        <taxon>Chordata</taxon>
        <taxon>Craniata</taxon>
        <taxon>Vertebrata</taxon>
        <taxon>Euteleostomi</taxon>
        <taxon>Actinopterygii</taxon>
        <taxon>Neopterygii</taxon>
        <taxon>Teleostei</taxon>
        <taxon>Ostariophysi</taxon>
        <taxon>Cypriniformes</taxon>
        <taxon>Cyprinidae</taxon>
        <taxon>Cyprininae</taxon>
        <taxon>Cyprinus</taxon>
    </lineage>
</organism>
<dbReference type="Gene3D" id="1.20.58.1360">
    <property type="match status" value="1"/>
</dbReference>
<keyword evidence="21" id="KW-0812">Transmembrane</keyword>
<comment type="similarity">
    <text evidence="3">Belongs to the JHDM1 histone demethylase family. JHDM1D subfamily.</text>
</comment>
<dbReference type="PROSITE" id="PS01359">
    <property type="entry name" value="ZF_PHD_1"/>
    <property type="match status" value="1"/>
</dbReference>
<dbReference type="InterPro" id="IPR050690">
    <property type="entry name" value="JHDM1_Histone_Demethylase"/>
</dbReference>
<comment type="catalytic activity">
    <reaction evidence="18">
        <text>N(6),N(6)-dimethyl-L-lysyl(36)-[histone H3] + 2 2-oxoglutarate + 2 O2 = L-lysyl(36)-[histone H3] + 2 formaldehyde + 2 succinate + 2 CO2</text>
        <dbReference type="Rhea" id="RHEA:42032"/>
        <dbReference type="Rhea" id="RHEA-COMP:9785"/>
        <dbReference type="Rhea" id="RHEA-COMP:9787"/>
        <dbReference type="ChEBI" id="CHEBI:15379"/>
        <dbReference type="ChEBI" id="CHEBI:16526"/>
        <dbReference type="ChEBI" id="CHEBI:16810"/>
        <dbReference type="ChEBI" id="CHEBI:16842"/>
        <dbReference type="ChEBI" id="CHEBI:29969"/>
        <dbReference type="ChEBI" id="CHEBI:30031"/>
        <dbReference type="ChEBI" id="CHEBI:61976"/>
        <dbReference type="EC" id="1.14.11.27"/>
    </reaction>
</comment>
<dbReference type="InterPro" id="IPR019786">
    <property type="entry name" value="Zinc_finger_PHD-type_CS"/>
</dbReference>
<dbReference type="CDD" id="cd22181">
    <property type="entry name" value="F-box_FBXL11"/>
    <property type="match status" value="1"/>
</dbReference>
<evidence type="ECO:0000256" key="15">
    <source>
        <dbReference type="ARBA" id="ARBA00023125"/>
    </source>
</evidence>
<name>A0A8C2IUI9_CYPCA</name>
<dbReference type="InterPro" id="IPR003347">
    <property type="entry name" value="JmjC_dom"/>
</dbReference>
<keyword evidence="15" id="KW-0238">DNA-binding</keyword>
<dbReference type="Pfam" id="PF12937">
    <property type="entry name" value="F-box-like"/>
    <property type="match status" value="1"/>
</dbReference>
<keyword evidence="8 19" id="KW-0863">Zinc-finger</keyword>
<dbReference type="InterPro" id="IPR019787">
    <property type="entry name" value="Znf_PHD-finger"/>
</dbReference>
<evidence type="ECO:0000256" key="1">
    <source>
        <dbReference type="ARBA" id="ARBA00001954"/>
    </source>
</evidence>
<feature type="domain" description="JmjC" evidence="24">
    <location>
        <begin position="174"/>
        <end position="342"/>
    </location>
</feature>
<keyword evidence="21" id="KW-1133">Transmembrane helix</keyword>
<evidence type="ECO:0000256" key="6">
    <source>
        <dbReference type="ARBA" id="ARBA00022614"/>
    </source>
</evidence>
<dbReference type="Proteomes" id="UP000694701">
    <property type="component" value="Unplaced"/>
</dbReference>
<dbReference type="Pfam" id="PF17811">
    <property type="entry name" value="JHD"/>
    <property type="match status" value="1"/>
</dbReference>
<feature type="transmembrane region" description="Helical" evidence="21">
    <location>
        <begin position="21"/>
        <end position="39"/>
    </location>
</feature>
<keyword evidence="13" id="KW-0408">Iron</keyword>
<dbReference type="Gene3D" id="2.60.120.650">
    <property type="entry name" value="Cupin"/>
    <property type="match status" value="1"/>
</dbReference>
<dbReference type="SUPFAM" id="SSF57903">
    <property type="entry name" value="FYVE/PHD zinc finger"/>
    <property type="match status" value="1"/>
</dbReference>
<dbReference type="InterPro" id="IPR013083">
    <property type="entry name" value="Znf_RING/FYVE/PHD"/>
</dbReference>
<keyword evidence="11" id="KW-0223">Dioxygenase</keyword>
<feature type="region of interest" description="Disordered" evidence="20">
    <location>
        <begin position="647"/>
        <end position="672"/>
    </location>
</feature>
<evidence type="ECO:0000256" key="5">
    <source>
        <dbReference type="ARBA" id="ARBA00022491"/>
    </source>
</evidence>
<keyword evidence="5" id="KW-0678">Repressor</keyword>
<dbReference type="InterPro" id="IPR006553">
    <property type="entry name" value="Leu-rich_rpt_Cys-con_subtyp"/>
</dbReference>
<keyword evidence="10" id="KW-0156">Chromatin regulator</keyword>
<evidence type="ECO:0000256" key="16">
    <source>
        <dbReference type="ARBA" id="ARBA00023163"/>
    </source>
</evidence>
<evidence type="ECO:0000259" key="24">
    <source>
        <dbReference type="PROSITE" id="PS51184"/>
    </source>
</evidence>
<dbReference type="PROSITE" id="PS51184">
    <property type="entry name" value="JMJC"/>
    <property type="match status" value="1"/>
</dbReference>
<reference evidence="25" key="1">
    <citation type="submission" date="2025-08" db="UniProtKB">
        <authorList>
            <consortium name="Ensembl"/>
        </authorList>
    </citation>
    <scope>IDENTIFICATION</scope>
</reference>
<evidence type="ECO:0000256" key="21">
    <source>
        <dbReference type="SAM" id="Phobius"/>
    </source>
</evidence>
<dbReference type="InterPro" id="IPR041070">
    <property type="entry name" value="JHD"/>
</dbReference>
<dbReference type="InterPro" id="IPR002857">
    <property type="entry name" value="Znf_CXXC"/>
</dbReference>
<evidence type="ECO:0000256" key="3">
    <source>
        <dbReference type="ARBA" id="ARBA00006942"/>
    </source>
</evidence>
<dbReference type="GO" id="GO:0005634">
    <property type="term" value="C:nucleus"/>
    <property type="evidence" value="ECO:0007669"/>
    <property type="project" value="UniProtKB-SubCell"/>
</dbReference>
<evidence type="ECO:0000259" key="23">
    <source>
        <dbReference type="PROSITE" id="PS51058"/>
    </source>
</evidence>
<dbReference type="GO" id="GO:0003677">
    <property type="term" value="F:DNA binding"/>
    <property type="evidence" value="ECO:0007669"/>
    <property type="project" value="UniProtKB-KW"/>
</dbReference>
<keyword evidence="14" id="KW-0805">Transcription regulation</keyword>
<dbReference type="PANTHER" id="PTHR23123">
    <property type="entry name" value="PHD/F-BOX CONTAINING PROTEIN"/>
    <property type="match status" value="1"/>
</dbReference>
<dbReference type="GO" id="GO:0008270">
    <property type="term" value="F:zinc ion binding"/>
    <property type="evidence" value="ECO:0007669"/>
    <property type="project" value="UniProtKB-KW"/>
</dbReference>
<keyword evidence="6" id="KW-0433">Leucine-rich repeat</keyword>
<evidence type="ECO:0000256" key="7">
    <source>
        <dbReference type="ARBA" id="ARBA00022723"/>
    </source>
</evidence>
<evidence type="ECO:0000256" key="12">
    <source>
        <dbReference type="ARBA" id="ARBA00023002"/>
    </source>
</evidence>
<feature type="domain" description="CXXC-type" evidence="23">
    <location>
        <begin position="523"/>
        <end position="569"/>
    </location>
</feature>